<dbReference type="EMBL" id="JRGF01000003">
    <property type="protein sequence ID" value="KHE42630.1"/>
    <property type="molecule type" value="Genomic_DNA"/>
</dbReference>
<evidence type="ECO:0000259" key="10">
    <source>
        <dbReference type="PROSITE" id="PS50828"/>
    </source>
</evidence>
<evidence type="ECO:0000256" key="7">
    <source>
        <dbReference type="HAMAP-Rule" id="MF_00092"/>
    </source>
</evidence>
<dbReference type="Gene3D" id="3.40.50.300">
    <property type="entry name" value="P-loop containing nucleotide triphosphate hydrolases"/>
    <property type="match status" value="1"/>
</dbReference>
<keyword evidence="7" id="KW-0540">Nuclease</keyword>
<evidence type="ECO:0000313" key="11">
    <source>
        <dbReference type="EMBL" id="KHE42630.1"/>
    </source>
</evidence>
<comment type="caution">
    <text evidence="11">The sequence shown here is derived from an EMBL/GenBank/DDBJ whole genome shotgun (WGS) entry which is preliminary data.</text>
</comment>
<dbReference type="Pfam" id="PF00488">
    <property type="entry name" value="MutS_V"/>
    <property type="match status" value="1"/>
</dbReference>
<keyword evidence="8" id="KW-0175">Coiled coil</keyword>
<comment type="similarity">
    <text evidence="7">Belongs to the DNA mismatch repair MutS family. MutS2 subfamily.</text>
</comment>
<dbReference type="SUPFAM" id="SSF160443">
    <property type="entry name" value="SMR domain-like"/>
    <property type="match status" value="1"/>
</dbReference>
<name>A0ABR4YK37_9BACT</name>
<dbReference type="Gene3D" id="3.30.1370.110">
    <property type="match status" value="1"/>
</dbReference>
<dbReference type="InterPro" id="IPR036187">
    <property type="entry name" value="DNA_mismatch_repair_MutS_sf"/>
</dbReference>
<dbReference type="NCBIfam" id="TIGR01069">
    <property type="entry name" value="mutS2"/>
    <property type="match status" value="1"/>
</dbReference>
<dbReference type="InterPro" id="IPR002625">
    <property type="entry name" value="Smr_dom"/>
</dbReference>
<dbReference type="InterPro" id="IPR045076">
    <property type="entry name" value="MutS"/>
</dbReference>
<protein>
    <recommendedName>
        <fullName evidence="7">Endonuclease MutS2</fullName>
        <ecNumber evidence="7">3.1.-.-</ecNumber>
    </recommendedName>
    <alternativeName>
        <fullName evidence="7">Ribosome-associated protein quality control-upstream factor</fullName>
        <shortName evidence="7">RQC-upstream factor</shortName>
        <shortName evidence="7">RqcU</shortName>
        <ecNumber evidence="7">3.6.4.-</ecNumber>
    </alternativeName>
</protein>
<dbReference type="RefSeq" id="WP_035472381.1">
    <property type="nucleotide sequence ID" value="NZ_JRGF01000003.1"/>
</dbReference>
<evidence type="ECO:0000256" key="6">
    <source>
        <dbReference type="ARBA" id="ARBA00023125"/>
    </source>
</evidence>
<feature type="coiled-coil region" evidence="8">
    <location>
        <begin position="555"/>
        <end position="608"/>
    </location>
</feature>
<comment type="function">
    <text evidence="7">Endonuclease that is involved in the suppression of homologous recombination and thus may have a key role in the control of bacterial genetic diversity.</text>
</comment>
<keyword evidence="1 7" id="KW-0699">rRNA-binding</keyword>
<dbReference type="SMART" id="SM00534">
    <property type="entry name" value="MUTSac"/>
    <property type="match status" value="1"/>
</dbReference>
<keyword evidence="2 7" id="KW-0547">Nucleotide-binding</keyword>
<evidence type="ECO:0000256" key="1">
    <source>
        <dbReference type="ARBA" id="ARBA00022730"/>
    </source>
</evidence>
<dbReference type="HAMAP" id="MF_00092">
    <property type="entry name" value="MutS2"/>
    <property type="match status" value="1"/>
</dbReference>
<evidence type="ECO:0000256" key="4">
    <source>
        <dbReference type="ARBA" id="ARBA00022840"/>
    </source>
</evidence>
<dbReference type="InterPro" id="IPR000432">
    <property type="entry name" value="DNA_mismatch_repair_MutS_C"/>
</dbReference>
<dbReference type="PANTHER" id="PTHR48466">
    <property type="entry name" value="OS10G0509000 PROTEIN-RELATED"/>
    <property type="match status" value="1"/>
</dbReference>
<sequence length="830" mass="92808">MVYPSDYENKTGFDRIRAQVRGKCTTDGGRALLDGEGFSASAGEIAHRLSLCSELQEILMLESGFPLQEYTDIGPVARKIEVAGTFLDIEDMIALRAGLGAVNEITAFLAAKEEGRYPVLRGLAQGVESFPEITGHIDTILDRYGKIKDSASPELYTIRRTIRDREGQVSKRLQAILSKAQKDGYADADAAVSIRDGRAVIPVSAANKRKINGFIHDESATGKTFYIEPVEIVEINNELKELEYAERREVVRILTAFTDRIRPDAPGIARAGEYLACMDMIRAKARWAAENECVKPVLSEEGTLWLRSARHPLLRQTLAREGKQVVPLDLKLDRGRRMLVISGPNAGGKSVCLKTVGLLQYMFQCGFPVPVLENSEFPVFDGIFIDIGDEQSIDNDLSTYSSHLLNMKHMLAGAGSGSLVLIDEFGSGTEPVIGGAIAEAILERFVETGTYGVITTHYSNIKYFAGSHEGVENGAMMFDVQNIRPLFRLQMGEPGSSFAVEIARKIGLPAQIIDAASRKAGSDHINLEKQLRDIARDRRYWEQKRDRIRITDRKVEELEQTYARQLADIKQERNRILHEAREEARALVAEANKQIENTIRVIRESQAEKEMTRFARRELDEFREREVEERAVTPEEQARIDREMEKVERRQQQRRERKARQGEVTREPAAEPETLEVKVGGKVRIKGQEGAGEVTEIKGKKATVAFGQLLTTVALDRLEAISNSEYKRQVRPERARTVVSVDIASRRLNFKDNIDVRGMRAAEALERVEDFIDDALMVGVAEVSILHGKGTGALKEEIRRYLRSVSEVASATDDHADRGGAGITVVRFRQ</sequence>
<keyword evidence="5 7" id="KW-0694">RNA-binding</keyword>
<dbReference type="SUPFAM" id="SSF48334">
    <property type="entry name" value="DNA repair protein MutS, domain III"/>
    <property type="match status" value="1"/>
</dbReference>
<dbReference type="PANTHER" id="PTHR48466:SF2">
    <property type="entry name" value="OS10G0509000 PROTEIN"/>
    <property type="match status" value="1"/>
</dbReference>
<dbReference type="PIRSF" id="PIRSF005814">
    <property type="entry name" value="MutS_YshD"/>
    <property type="match status" value="1"/>
</dbReference>
<reference evidence="11 12" key="1">
    <citation type="submission" date="2014-09" db="EMBL/GenBank/DDBJ databases">
        <title>Alistipes sp. 627, sp. nov., a novel member of the family Rikenellaceae isolated from human faeces.</title>
        <authorList>
            <person name="Shkoporov A.N."/>
            <person name="Chaplin A.V."/>
            <person name="Motuzova O.V."/>
            <person name="Kafarskaia L.I."/>
            <person name="Khokhlova E.V."/>
            <person name="Efimov B.A."/>
        </authorList>
    </citation>
    <scope>NUCLEOTIDE SEQUENCE [LARGE SCALE GENOMIC DNA]</scope>
    <source>
        <strain evidence="11 12">627</strain>
    </source>
</reference>
<evidence type="ECO:0000256" key="8">
    <source>
        <dbReference type="SAM" id="Coils"/>
    </source>
</evidence>
<dbReference type="Proteomes" id="UP000030889">
    <property type="component" value="Unassembled WGS sequence"/>
</dbReference>
<feature type="binding site" evidence="7">
    <location>
        <begin position="343"/>
        <end position="350"/>
    </location>
    <ligand>
        <name>ATP</name>
        <dbReference type="ChEBI" id="CHEBI:30616"/>
    </ligand>
</feature>
<evidence type="ECO:0000256" key="5">
    <source>
        <dbReference type="ARBA" id="ARBA00022884"/>
    </source>
</evidence>
<feature type="domain" description="Smr" evidence="10">
    <location>
        <begin position="754"/>
        <end position="829"/>
    </location>
</feature>
<evidence type="ECO:0000256" key="9">
    <source>
        <dbReference type="SAM" id="MobiDB-lite"/>
    </source>
</evidence>
<keyword evidence="6 7" id="KW-0238">DNA-binding</keyword>
<comment type="subunit">
    <text evidence="7">Homodimer. Binds to stalled ribosomes, contacting rRNA.</text>
</comment>
<feature type="compositionally biased region" description="Basic and acidic residues" evidence="9">
    <location>
        <begin position="625"/>
        <end position="669"/>
    </location>
</feature>
<keyword evidence="4 7" id="KW-0067">ATP-binding</keyword>
<dbReference type="PROSITE" id="PS00486">
    <property type="entry name" value="DNA_MISMATCH_REPAIR_2"/>
    <property type="match status" value="1"/>
</dbReference>
<gene>
    <name evidence="7" type="primary">mutS2</name>
    <name evidence="7" type="synonym">rqcU</name>
    <name evidence="11" type="ORF">LG35_03305</name>
</gene>
<keyword evidence="3 7" id="KW-0378">Hydrolase</keyword>
<accession>A0ABR4YK37</accession>
<evidence type="ECO:0000256" key="3">
    <source>
        <dbReference type="ARBA" id="ARBA00022801"/>
    </source>
</evidence>
<evidence type="ECO:0000256" key="2">
    <source>
        <dbReference type="ARBA" id="ARBA00022741"/>
    </source>
</evidence>
<dbReference type="SMART" id="SM00533">
    <property type="entry name" value="MUTSd"/>
    <property type="match status" value="1"/>
</dbReference>
<dbReference type="InterPro" id="IPR005747">
    <property type="entry name" value="MutS2"/>
</dbReference>
<dbReference type="InterPro" id="IPR036063">
    <property type="entry name" value="Smr_dom_sf"/>
</dbReference>
<dbReference type="InterPro" id="IPR007696">
    <property type="entry name" value="DNA_mismatch_repair_MutS_core"/>
</dbReference>
<keyword evidence="7" id="KW-0255">Endonuclease</keyword>
<organism evidence="11 12">
    <name type="scientific">Alistipes inops</name>
    <dbReference type="NCBI Taxonomy" id="1501391"/>
    <lineage>
        <taxon>Bacteria</taxon>
        <taxon>Pseudomonadati</taxon>
        <taxon>Bacteroidota</taxon>
        <taxon>Bacteroidia</taxon>
        <taxon>Bacteroidales</taxon>
        <taxon>Rikenellaceae</taxon>
        <taxon>Alistipes</taxon>
    </lineage>
</organism>
<comment type="function">
    <text evidence="7">Acts as a ribosome collision sensor, splitting the ribosome into its 2 subunits. Detects stalled/collided 70S ribosomes which it binds and splits by an ATP-hydrolysis driven conformational change. Acts upstream of the ribosome quality control system (RQC), a ribosome-associated complex that mediates the extraction of incompletely synthesized nascent chains from stalled ribosomes and their subsequent degradation. Probably generates substrates for RQC.</text>
</comment>
<keyword evidence="12" id="KW-1185">Reference proteome</keyword>
<dbReference type="Pfam" id="PF01713">
    <property type="entry name" value="Smr"/>
    <property type="match status" value="1"/>
</dbReference>
<dbReference type="EC" id="3.6.4.-" evidence="7"/>
<dbReference type="SMART" id="SM00463">
    <property type="entry name" value="SMR"/>
    <property type="match status" value="1"/>
</dbReference>
<feature type="region of interest" description="Disordered" evidence="9">
    <location>
        <begin position="625"/>
        <end position="672"/>
    </location>
</feature>
<dbReference type="EC" id="3.1.-.-" evidence="7"/>
<evidence type="ECO:0000313" key="12">
    <source>
        <dbReference type="Proteomes" id="UP000030889"/>
    </source>
</evidence>
<proteinExistence type="inferred from homology"/>
<dbReference type="InterPro" id="IPR027417">
    <property type="entry name" value="P-loop_NTPase"/>
</dbReference>
<dbReference type="PROSITE" id="PS50828">
    <property type="entry name" value="SMR"/>
    <property type="match status" value="1"/>
</dbReference>
<dbReference type="SUPFAM" id="SSF52540">
    <property type="entry name" value="P-loop containing nucleoside triphosphate hydrolases"/>
    <property type="match status" value="1"/>
</dbReference>